<sequence length="636" mass="70609">MPSSPSTGKDERLELLDLPSEILSQIATFLPQRDLIHFLSTSTVLRTLTDTHLTPLRAVIKDVVRKGPPYPPPFEVLPSLRYFVGEDDGRLFLEVLVRAPARWLLERFEFGRWSDEIWKEAFERRFLPSWKRYKSPEDKWRGAFLRTLGRLDHRSAGCTHYESWTRFIHLRRNGSASLNRIYTRTFDPYEIIDELKHQGGVGEYPTVVRVLCHLQDVRILAVGVLADKASYYINPNAHFVVHPPLLRPVDVMTSLRNLPTRVRGPPPGVGPSRTPAPPPRANSISFAIPVSAVTESNATTAASSEYLGLTRTTSAGSAGASSTRRRSLFAGFGSRSGRRRSVDDGQGSSMDNADAGPTTLALIRSWSRDSDRRRSWNPGRGRRSSTTNLPLETSPLSPLVPILNTNNTGGGAAAGDTAAQQMDGEAITPPLVQLAIPIAPPTETLSTLSEHHSETPTPTTPASSPPPSRKLFPYRPLQQPTPAYSHAQYPNYTPFNEEPGETVLEALRRVRDFRADYREVEEDFEDRVWSGNEGLWGADREAMAEIGVEGRRSRWVGPMIIIAQVFPGSRKEAYPLGAPQDSEIEGIQPNLGPNGMYASFGWEDFDTLFPWIELHGSGADHGVRRTGMGFETASEE</sequence>
<keyword evidence="4" id="KW-1185">Reference proteome</keyword>
<evidence type="ECO:0000313" key="4">
    <source>
        <dbReference type="Proteomes" id="UP001222932"/>
    </source>
</evidence>
<evidence type="ECO:0000259" key="2">
    <source>
        <dbReference type="PROSITE" id="PS50181"/>
    </source>
</evidence>
<dbReference type="CDD" id="cd09917">
    <property type="entry name" value="F-box_SF"/>
    <property type="match status" value="1"/>
</dbReference>
<gene>
    <name evidence="3" type="ORF">CspeluHIS016_0300550</name>
</gene>
<organism evidence="3 4">
    <name type="scientific">Cutaneotrichosporon spelunceum</name>
    <dbReference type="NCBI Taxonomy" id="1672016"/>
    <lineage>
        <taxon>Eukaryota</taxon>
        <taxon>Fungi</taxon>
        <taxon>Dikarya</taxon>
        <taxon>Basidiomycota</taxon>
        <taxon>Agaricomycotina</taxon>
        <taxon>Tremellomycetes</taxon>
        <taxon>Trichosporonales</taxon>
        <taxon>Trichosporonaceae</taxon>
        <taxon>Cutaneotrichosporon</taxon>
    </lineage>
</organism>
<comment type="caution">
    <text evidence="3">The sequence shown here is derived from an EMBL/GenBank/DDBJ whole genome shotgun (WGS) entry which is preliminary data.</text>
</comment>
<dbReference type="InterPro" id="IPR001810">
    <property type="entry name" value="F-box_dom"/>
</dbReference>
<name>A0AAD3TTL2_9TREE</name>
<protein>
    <recommendedName>
        <fullName evidence="2">F-box domain-containing protein</fullName>
    </recommendedName>
</protein>
<feature type="region of interest" description="Disordered" evidence="1">
    <location>
        <begin position="258"/>
        <end position="283"/>
    </location>
</feature>
<dbReference type="PROSITE" id="PS50181">
    <property type="entry name" value="FBOX"/>
    <property type="match status" value="1"/>
</dbReference>
<dbReference type="EMBL" id="BTCM01000003">
    <property type="protein sequence ID" value="GMK56215.1"/>
    <property type="molecule type" value="Genomic_DNA"/>
</dbReference>
<dbReference type="Proteomes" id="UP001222932">
    <property type="component" value="Unassembled WGS sequence"/>
</dbReference>
<feature type="compositionally biased region" description="Pro residues" evidence="1">
    <location>
        <begin position="264"/>
        <end position="280"/>
    </location>
</feature>
<reference evidence="3" key="1">
    <citation type="journal article" date="2023" name="BMC Genomics">
        <title>Chromosome-level genome assemblies of Cutaneotrichosporon spp. (Trichosporonales, Basidiomycota) reveal imbalanced evolution between nucleotide sequences and chromosome synteny.</title>
        <authorList>
            <person name="Kobayashi Y."/>
            <person name="Kayamori A."/>
            <person name="Aoki K."/>
            <person name="Shiwa Y."/>
            <person name="Matsutani M."/>
            <person name="Fujita N."/>
            <person name="Sugita T."/>
            <person name="Iwasaki W."/>
            <person name="Tanaka N."/>
            <person name="Takashima M."/>
        </authorList>
    </citation>
    <scope>NUCLEOTIDE SEQUENCE</scope>
    <source>
        <strain evidence="3">HIS016</strain>
    </source>
</reference>
<dbReference type="InterPro" id="IPR036047">
    <property type="entry name" value="F-box-like_dom_sf"/>
</dbReference>
<accession>A0AAD3TTL2</accession>
<feature type="region of interest" description="Disordered" evidence="1">
    <location>
        <begin position="329"/>
        <end position="418"/>
    </location>
</feature>
<dbReference type="AlphaFoldDB" id="A0AAD3TTL2"/>
<dbReference type="SUPFAM" id="SSF81383">
    <property type="entry name" value="F-box domain"/>
    <property type="match status" value="1"/>
</dbReference>
<reference evidence="3" key="2">
    <citation type="submission" date="2023-06" db="EMBL/GenBank/DDBJ databases">
        <authorList>
            <person name="Kobayashi Y."/>
            <person name="Kayamori A."/>
            <person name="Aoki K."/>
            <person name="Shiwa Y."/>
            <person name="Fujita N."/>
            <person name="Sugita T."/>
            <person name="Iwasaki W."/>
            <person name="Tanaka N."/>
            <person name="Takashima M."/>
        </authorList>
    </citation>
    <scope>NUCLEOTIDE SEQUENCE</scope>
    <source>
        <strain evidence="3">HIS016</strain>
    </source>
</reference>
<feature type="domain" description="F-box" evidence="2">
    <location>
        <begin position="12"/>
        <end position="63"/>
    </location>
</feature>
<feature type="compositionally biased region" description="Polar residues" evidence="1">
    <location>
        <begin position="386"/>
        <end position="396"/>
    </location>
</feature>
<feature type="region of interest" description="Disordered" evidence="1">
    <location>
        <begin position="446"/>
        <end position="470"/>
    </location>
</feature>
<proteinExistence type="predicted"/>
<dbReference type="Pfam" id="PF00646">
    <property type="entry name" value="F-box"/>
    <property type="match status" value="1"/>
</dbReference>
<evidence type="ECO:0000313" key="3">
    <source>
        <dbReference type="EMBL" id="GMK56215.1"/>
    </source>
</evidence>
<evidence type="ECO:0000256" key="1">
    <source>
        <dbReference type="SAM" id="MobiDB-lite"/>
    </source>
</evidence>